<dbReference type="STRING" id="563192.HMPREF0179_03417"/>
<sequence length="87" mass="9824">MWNWFSPKGIVFGEGKAASTGLFARQWGRGRALVITGPFLRRSGVVEPVLQSLREEGLLGAVFSDIPSEPIYISMWNNKYYSLRKCE</sequence>
<accession>E5YB44</accession>
<keyword evidence="1" id="KW-0560">Oxidoreductase</keyword>
<dbReference type="HOGENOM" id="CLU_2477128_0_0_7"/>
<protein>
    <recommendedName>
        <fullName evidence="2">Alcohol dehydrogenase iron-type/glycerol dehydrogenase GldA domain-containing protein</fullName>
    </recommendedName>
</protein>
<dbReference type="Gene3D" id="3.40.50.1970">
    <property type="match status" value="1"/>
</dbReference>
<evidence type="ECO:0000313" key="4">
    <source>
        <dbReference type="Proteomes" id="UP000006034"/>
    </source>
</evidence>
<dbReference type="eggNOG" id="COG1454">
    <property type="taxonomic scope" value="Bacteria"/>
</dbReference>
<dbReference type="GO" id="GO:0016491">
    <property type="term" value="F:oxidoreductase activity"/>
    <property type="evidence" value="ECO:0007669"/>
    <property type="project" value="UniProtKB-KW"/>
</dbReference>
<name>E5YB44_BILW3</name>
<organism evidence="3 4">
    <name type="scientific">Bilophila wadsworthia (strain 3_1_6)</name>
    <dbReference type="NCBI Taxonomy" id="563192"/>
    <lineage>
        <taxon>Bacteria</taxon>
        <taxon>Pseudomonadati</taxon>
        <taxon>Thermodesulfobacteriota</taxon>
        <taxon>Desulfovibrionia</taxon>
        <taxon>Desulfovibrionales</taxon>
        <taxon>Desulfovibrionaceae</taxon>
        <taxon>Bilophila</taxon>
    </lineage>
</organism>
<evidence type="ECO:0000256" key="1">
    <source>
        <dbReference type="ARBA" id="ARBA00023002"/>
    </source>
</evidence>
<comment type="caution">
    <text evidence="3">The sequence shown here is derived from an EMBL/GenBank/DDBJ whole genome shotgun (WGS) entry which is preliminary data.</text>
</comment>
<dbReference type="Proteomes" id="UP000006034">
    <property type="component" value="Unassembled WGS sequence"/>
</dbReference>
<keyword evidence="4" id="KW-1185">Reference proteome</keyword>
<dbReference type="SUPFAM" id="SSF56796">
    <property type="entry name" value="Dehydroquinate synthase-like"/>
    <property type="match status" value="1"/>
</dbReference>
<evidence type="ECO:0000259" key="2">
    <source>
        <dbReference type="Pfam" id="PF00465"/>
    </source>
</evidence>
<dbReference type="Pfam" id="PF00465">
    <property type="entry name" value="Fe-ADH"/>
    <property type="match status" value="1"/>
</dbReference>
<proteinExistence type="predicted"/>
<dbReference type="InterPro" id="IPR001670">
    <property type="entry name" value="ADH_Fe/GldA"/>
</dbReference>
<reference evidence="3 4" key="1">
    <citation type="submission" date="2010-10" db="EMBL/GenBank/DDBJ databases">
        <authorList>
            <consortium name="The Broad Institute Genome Sequencing Platform"/>
            <person name="Ward D."/>
            <person name="Earl A."/>
            <person name="Feldgarden M."/>
            <person name="Young S.K."/>
            <person name="Gargeya S."/>
            <person name="Zeng Q."/>
            <person name="Alvarado L."/>
            <person name="Berlin A."/>
            <person name="Bochicchio J."/>
            <person name="Chapman S.B."/>
            <person name="Chen Z."/>
            <person name="Freedman E."/>
            <person name="Gellesch M."/>
            <person name="Goldberg J."/>
            <person name="Griggs A."/>
            <person name="Gujja S."/>
            <person name="Heilman E."/>
            <person name="Heiman D."/>
            <person name="Howarth C."/>
            <person name="Mehta T."/>
            <person name="Neiman D."/>
            <person name="Pearson M."/>
            <person name="Roberts A."/>
            <person name="Saif S."/>
            <person name="Shea T."/>
            <person name="Shenoy N."/>
            <person name="Sisk P."/>
            <person name="Stolte C."/>
            <person name="Sykes S."/>
            <person name="White J."/>
            <person name="Yandava C."/>
            <person name="Allen-Vercoe E."/>
            <person name="Sibley C."/>
            <person name="Ambrose C.E."/>
            <person name="Strauss J."/>
            <person name="Daigneault M."/>
            <person name="Haas B."/>
            <person name="Nusbaum C."/>
            <person name="Birren B."/>
        </authorList>
    </citation>
    <scope>NUCLEOTIDE SEQUENCE [LARGE SCALE GENOMIC DNA]</scope>
    <source>
        <strain evidence="3 4">3_1_6</strain>
    </source>
</reference>
<evidence type="ECO:0000313" key="3">
    <source>
        <dbReference type="EMBL" id="EFV42740.1"/>
    </source>
</evidence>
<gene>
    <name evidence="3" type="ORF">HMPREF0179_03417</name>
</gene>
<dbReference type="GO" id="GO:0046872">
    <property type="term" value="F:metal ion binding"/>
    <property type="evidence" value="ECO:0007669"/>
    <property type="project" value="InterPro"/>
</dbReference>
<dbReference type="EMBL" id="ADCP02000001">
    <property type="protein sequence ID" value="EFV42740.1"/>
    <property type="molecule type" value="Genomic_DNA"/>
</dbReference>
<feature type="domain" description="Alcohol dehydrogenase iron-type/glycerol dehydrogenase GldA" evidence="2">
    <location>
        <begin position="7"/>
        <end position="71"/>
    </location>
</feature>
<reference evidence="3 4" key="2">
    <citation type="submission" date="2013-04" db="EMBL/GenBank/DDBJ databases">
        <title>The Genome Sequence of Bilophila wadsworthia 3_1_6.</title>
        <authorList>
            <consortium name="The Broad Institute Genomics Platform"/>
            <person name="Earl A."/>
            <person name="Ward D."/>
            <person name="Feldgarden M."/>
            <person name="Gevers D."/>
            <person name="Sibley C."/>
            <person name="Strauss J."/>
            <person name="Allen-Vercoe E."/>
            <person name="Walker B."/>
            <person name="Young S."/>
            <person name="Zeng Q."/>
            <person name="Gargeya S."/>
            <person name="Fitzgerald M."/>
            <person name="Haas B."/>
            <person name="Abouelleil A."/>
            <person name="Allen A.W."/>
            <person name="Alvarado L."/>
            <person name="Arachchi H.M."/>
            <person name="Berlin A.M."/>
            <person name="Chapman S.B."/>
            <person name="Gainer-Dewar J."/>
            <person name="Goldberg J."/>
            <person name="Griggs A."/>
            <person name="Gujja S."/>
            <person name="Hansen M."/>
            <person name="Howarth C."/>
            <person name="Imamovic A."/>
            <person name="Ireland A."/>
            <person name="Larimer J."/>
            <person name="McCowan C."/>
            <person name="Murphy C."/>
            <person name="Pearson M."/>
            <person name="Poon T.W."/>
            <person name="Priest M."/>
            <person name="Roberts A."/>
            <person name="Saif S."/>
            <person name="Shea T."/>
            <person name="Sisk P."/>
            <person name="Sykes S."/>
            <person name="Wortman J."/>
            <person name="Nusbaum C."/>
            <person name="Birren B."/>
        </authorList>
    </citation>
    <scope>NUCLEOTIDE SEQUENCE [LARGE SCALE GENOMIC DNA]</scope>
    <source>
        <strain evidence="3 4">3_1_6</strain>
    </source>
</reference>
<dbReference type="AlphaFoldDB" id="E5YB44"/>